<dbReference type="Pfam" id="PF01842">
    <property type="entry name" value="ACT"/>
    <property type="match status" value="1"/>
</dbReference>
<dbReference type="Pfam" id="PF03447">
    <property type="entry name" value="NAD_binding_3"/>
    <property type="match status" value="1"/>
</dbReference>
<dbReference type="GO" id="GO:0004412">
    <property type="term" value="F:homoserine dehydrogenase activity"/>
    <property type="evidence" value="ECO:0007669"/>
    <property type="project" value="UniProtKB-EC"/>
</dbReference>
<evidence type="ECO:0000256" key="13">
    <source>
        <dbReference type="ARBA" id="ARBA00023053"/>
    </source>
</evidence>
<evidence type="ECO:0000256" key="3">
    <source>
        <dbReference type="ARBA" id="ARBA00005062"/>
    </source>
</evidence>
<evidence type="ECO:0000313" key="22">
    <source>
        <dbReference type="Proteomes" id="UP000199225"/>
    </source>
</evidence>
<evidence type="ECO:0000256" key="19">
    <source>
        <dbReference type="RuleBase" id="RU004171"/>
    </source>
</evidence>
<evidence type="ECO:0000256" key="18">
    <source>
        <dbReference type="RuleBase" id="RU000579"/>
    </source>
</evidence>
<comment type="similarity">
    <text evidence="4 19">Belongs to the homoserine dehydrogenase family.</text>
</comment>
<dbReference type="PANTHER" id="PTHR43331">
    <property type="entry name" value="HOMOSERINE DEHYDROGENASE"/>
    <property type="match status" value="1"/>
</dbReference>
<feature type="binding site" evidence="17">
    <location>
        <begin position="10"/>
        <end position="17"/>
    </location>
    <ligand>
        <name>NADP(+)</name>
        <dbReference type="ChEBI" id="CHEBI:58349"/>
    </ligand>
</feature>
<proteinExistence type="inferred from homology"/>
<keyword evidence="14 18" id="KW-0486">Methionine biosynthesis</keyword>
<keyword evidence="22" id="KW-1185">Reference proteome</keyword>
<sequence length="432" mass="47186">MKDTIHVGLLGLGTVGTGVIEILHNNKESIKHKTGCEVKVTKALVHDLNKSRDLPGDKVELTDSYEDITNDEDIDVIVEVMGGIDHTLDVLLGAIENKKHIVSANKDLVAEHGEELFDAAVRNQTDLYYEASVAGGIPIIRSIVDGLSSDNIRKMMGIVNGTTNYILTKMSQDGSDFDDVLKEAQDLGFAEADPTADVDGLDAARKMTILSILGFSMPTRLDDVKLKGIRGMSTADIAYADKLGYTIKLIGIAEHDEEGIALSVEPSLLPKSHPLSSVNDEYNAVYVYGDAVGETMFYGPGAGKGPTATAVVSDLIAVVKNIQLGTNGNNYVHPQHERKLKTQADTYTKKYIRLRVLDQPGILMELTRVFAEKEISFDQIIQQPADSHEERELMMITHSVNEEAFEEAMEALRSLPSVRSVDSVFRVEGGDE</sequence>
<evidence type="ECO:0000256" key="8">
    <source>
        <dbReference type="ARBA" id="ARBA00022697"/>
    </source>
</evidence>
<evidence type="ECO:0000256" key="17">
    <source>
        <dbReference type="PIRSR" id="PIRSR000098-2"/>
    </source>
</evidence>
<dbReference type="InterPro" id="IPR036291">
    <property type="entry name" value="NAD(P)-bd_dom_sf"/>
</dbReference>
<dbReference type="Gene3D" id="3.40.50.720">
    <property type="entry name" value="NAD(P)-binding Rossmann-like Domain"/>
    <property type="match status" value="1"/>
</dbReference>
<evidence type="ECO:0000256" key="10">
    <source>
        <dbReference type="ARBA" id="ARBA00022857"/>
    </source>
</evidence>
<dbReference type="GO" id="GO:0050661">
    <property type="term" value="F:NADP binding"/>
    <property type="evidence" value="ECO:0007669"/>
    <property type="project" value="InterPro"/>
</dbReference>
<dbReference type="STRING" id="86666.SAMN04490247_1211"/>
<evidence type="ECO:0000256" key="1">
    <source>
        <dbReference type="ARBA" id="ARBA00001920"/>
    </source>
</evidence>
<keyword evidence="11 18" id="KW-0560">Oxidoreductase</keyword>
<dbReference type="FunFam" id="3.40.50.720:FF:000062">
    <property type="entry name" value="Homoserine dehydrogenase"/>
    <property type="match status" value="1"/>
</dbReference>
<dbReference type="GO" id="GO:0009088">
    <property type="term" value="P:threonine biosynthetic process"/>
    <property type="evidence" value="ECO:0007669"/>
    <property type="project" value="UniProtKB-UniPathway"/>
</dbReference>
<evidence type="ECO:0000259" key="20">
    <source>
        <dbReference type="PROSITE" id="PS51671"/>
    </source>
</evidence>
<evidence type="ECO:0000256" key="16">
    <source>
        <dbReference type="PIRSR" id="PIRSR000098-1"/>
    </source>
</evidence>
<evidence type="ECO:0000256" key="5">
    <source>
        <dbReference type="ARBA" id="ARBA00013213"/>
    </source>
</evidence>
<comment type="pathway">
    <text evidence="2 18">Amino-acid biosynthesis; L-threonine biosynthesis; L-threonine from L-aspartate: step 3/5.</text>
</comment>
<evidence type="ECO:0000256" key="14">
    <source>
        <dbReference type="ARBA" id="ARBA00023167"/>
    </source>
</evidence>
<feature type="active site" description="Proton donor" evidence="16">
    <location>
        <position position="206"/>
    </location>
</feature>
<protein>
    <recommendedName>
        <fullName evidence="6 18">Homoserine dehydrogenase</fullName>
        <ecNumber evidence="5 18">1.1.1.3</ecNumber>
    </recommendedName>
</protein>
<evidence type="ECO:0000256" key="7">
    <source>
        <dbReference type="ARBA" id="ARBA00022605"/>
    </source>
</evidence>
<dbReference type="PROSITE" id="PS01042">
    <property type="entry name" value="HOMOSER_DHGENASE"/>
    <property type="match status" value="1"/>
</dbReference>
<evidence type="ECO:0000313" key="21">
    <source>
        <dbReference type="EMBL" id="SDJ23245.1"/>
    </source>
</evidence>
<evidence type="ECO:0000256" key="6">
    <source>
        <dbReference type="ARBA" id="ARBA00013376"/>
    </source>
</evidence>
<organism evidence="21 22">
    <name type="scientific">Salimicrobium halophilum</name>
    <dbReference type="NCBI Taxonomy" id="86666"/>
    <lineage>
        <taxon>Bacteria</taxon>
        <taxon>Bacillati</taxon>
        <taxon>Bacillota</taxon>
        <taxon>Bacilli</taxon>
        <taxon>Bacillales</taxon>
        <taxon>Bacillaceae</taxon>
        <taxon>Salimicrobium</taxon>
    </lineage>
</organism>
<dbReference type="UniPathway" id="UPA00051">
    <property type="reaction ID" value="UER00465"/>
</dbReference>
<dbReference type="PIRSF" id="PIRSF000098">
    <property type="entry name" value="Homoser_dehydrog"/>
    <property type="match status" value="1"/>
</dbReference>
<accession>A0A1G8S389</accession>
<dbReference type="FunFam" id="3.30.360.10:FF:000005">
    <property type="entry name" value="Homoserine dehydrogenase"/>
    <property type="match status" value="1"/>
</dbReference>
<dbReference type="GO" id="GO:0009086">
    <property type="term" value="P:methionine biosynthetic process"/>
    <property type="evidence" value="ECO:0007669"/>
    <property type="project" value="UniProtKB-KW"/>
</dbReference>
<reference evidence="22" key="1">
    <citation type="submission" date="2016-10" db="EMBL/GenBank/DDBJ databases">
        <authorList>
            <person name="Varghese N."/>
            <person name="Submissions S."/>
        </authorList>
    </citation>
    <scope>NUCLEOTIDE SEQUENCE [LARGE SCALE GENOMIC DNA]</scope>
    <source>
        <strain evidence="22">DSM 4771</strain>
    </source>
</reference>
<dbReference type="Proteomes" id="UP000199225">
    <property type="component" value="Unassembled WGS sequence"/>
</dbReference>
<evidence type="ECO:0000256" key="15">
    <source>
        <dbReference type="ARBA" id="ARBA00048841"/>
    </source>
</evidence>
<dbReference type="UniPathway" id="UPA00050">
    <property type="reaction ID" value="UER00063"/>
</dbReference>
<dbReference type="GO" id="GO:0046872">
    <property type="term" value="F:metal ion binding"/>
    <property type="evidence" value="ECO:0007669"/>
    <property type="project" value="UniProtKB-KW"/>
</dbReference>
<dbReference type="RefSeq" id="WP_093192974.1">
    <property type="nucleotide sequence ID" value="NZ_FNEV01000003.1"/>
</dbReference>
<dbReference type="PANTHER" id="PTHR43331:SF1">
    <property type="entry name" value="HOMOSERINE DEHYDROGENASE"/>
    <property type="match status" value="1"/>
</dbReference>
<comment type="catalytic activity">
    <reaction evidence="15">
        <text>L-homoserine + NADP(+) = L-aspartate 4-semialdehyde + NADPH + H(+)</text>
        <dbReference type="Rhea" id="RHEA:15761"/>
        <dbReference type="ChEBI" id="CHEBI:15378"/>
        <dbReference type="ChEBI" id="CHEBI:57476"/>
        <dbReference type="ChEBI" id="CHEBI:57783"/>
        <dbReference type="ChEBI" id="CHEBI:58349"/>
        <dbReference type="ChEBI" id="CHEBI:537519"/>
        <dbReference type="EC" id="1.1.1.3"/>
    </reaction>
    <physiologicalReaction direction="right-to-left" evidence="15">
        <dbReference type="Rhea" id="RHEA:15763"/>
    </physiologicalReaction>
</comment>
<dbReference type="EC" id="1.1.1.3" evidence="5 18"/>
<dbReference type="InterPro" id="IPR016204">
    <property type="entry name" value="HDH"/>
</dbReference>
<feature type="binding site" evidence="17">
    <location>
        <position position="191"/>
    </location>
    <ligand>
        <name>L-homoserine</name>
        <dbReference type="ChEBI" id="CHEBI:57476"/>
    </ligand>
</feature>
<dbReference type="InterPro" id="IPR005106">
    <property type="entry name" value="Asp/hSer_DH_NAD-bd"/>
</dbReference>
<keyword evidence="9" id="KW-0479">Metal-binding</keyword>
<dbReference type="NCBIfam" id="NF004976">
    <property type="entry name" value="PRK06349.1"/>
    <property type="match status" value="1"/>
</dbReference>
<dbReference type="Gene3D" id="3.30.70.260">
    <property type="match status" value="1"/>
</dbReference>
<comment type="cofactor">
    <cofactor evidence="1">
        <name>a metal cation</name>
        <dbReference type="ChEBI" id="CHEBI:25213"/>
    </cofactor>
</comment>
<dbReference type="SUPFAM" id="SSF55021">
    <property type="entry name" value="ACT-like"/>
    <property type="match status" value="1"/>
</dbReference>
<keyword evidence="12" id="KW-0520">NAD</keyword>
<keyword evidence="7 18" id="KW-0028">Amino-acid biosynthesis</keyword>
<dbReference type="EMBL" id="FNEV01000003">
    <property type="protein sequence ID" value="SDJ23245.1"/>
    <property type="molecule type" value="Genomic_DNA"/>
</dbReference>
<dbReference type="Gene3D" id="3.30.360.10">
    <property type="entry name" value="Dihydrodipicolinate Reductase, domain 2"/>
    <property type="match status" value="1"/>
</dbReference>
<evidence type="ECO:0000256" key="2">
    <source>
        <dbReference type="ARBA" id="ARBA00005056"/>
    </source>
</evidence>
<dbReference type="InterPro" id="IPR045865">
    <property type="entry name" value="ACT-like_dom_sf"/>
</dbReference>
<evidence type="ECO:0000256" key="12">
    <source>
        <dbReference type="ARBA" id="ARBA00023027"/>
    </source>
</evidence>
<dbReference type="SUPFAM" id="SSF51735">
    <property type="entry name" value="NAD(P)-binding Rossmann-fold domains"/>
    <property type="match status" value="1"/>
</dbReference>
<feature type="domain" description="ACT" evidence="20">
    <location>
        <begin position="351"/>
        <end position="426"/>
    </location>
</feature>
<dbReference type="InterPro" id="IPR001342">
    <property type="entry name" value="HDH_cat"/>
</dbReference>
<keyword evidence="13" id="KW-0915">Sodium</keyword>
<dbReference type="Pfam" id="PF00742">
    <property type="entry name" value="Homoserine_dh"/>
    <property type="match status" value="1"/>
</dbReference>
<dbReference type="SUPFAM" id="SSF55347">
    <property type="entry name" value="Glyceraldehyde-3-phosphate dehydrogenase-like, C-terminal domain"/>
    <property type="match status" value="1"/>
</dbReference>
<evidence type="ECO:0000256" key="11">
    <source>
        <dbReference type="ARBA" id="ARBA00023002"/>
    </source>
</evidence>
<dbReference type="OrthoDB" id="9808167at2"/>
<keyword evidence="8 18" id="KW-0791">Threonine biosynthesis</keyword>
<evidence type="ECO:0000256" key="9">
    <source>
        <dbReference type="ARBA" id="ARBA00022723"/>
    </source>
</evidence>
<keyword evidence="10 17" id="KW-0521">NADP</keyword>
<gene>
    <name evidence="21" type="ORF">SAMN04490247_1211</name>
</gene>
<dbReference type="CDD" id="cd04881">
    <property type="entry name" value="ACT_HSDH-Hom"/>
    <property type="match status" value="1"/>
</dbReference>
<dbReference type="InterPro" id="IPR019811">
    <property type="entry name" value="HDH_CS"/>
</dbReference>
<evidence type="ECO:0000256" key="4">
    <source>
        <dbReference type="ARBA" id="ARBA00006753"/>
    </source>
</evidence>
<name>A0A1G8S389_9BACI</name>
<feature type="binding site" evidence="17">
    <location>
        <position position="106"/>
    </location>
    <ligand>
        <name>NADPH</name>
        <dbReference type="ChEBI" id="CHEBI:57783"/>
    </ligand>
</feature>
<dbReference type="PROSITE" id="PS51671">
    <property type="entry name" value="ACT"/>
    <property type="match status" value="1"/>
</dbReference>
<comment type="pathway">
    <text evidence="3 18">Amino-acid biosynthesis; L-methionine biosynthesis via de novo pathway; L-homoserine from L-aspartate: step 3/3.</text>
</comment>
<dbReference type="InterPro" id="IPR002912">
    <property type="entry name" value="ACT_dom"/>
</dbReference>
<dbReference type="AlphaFoldDB" id="A0A1G8S389"/>